<dbReference type="Proteomes" id="UP000264445">
    <property type="component" value="Unassembled WGS sequence"/>
</dbReference>
<dbReference type="InterPro" id="IPR008271">
    <property type="entry name" value="Ser/Thr_kinase_AS"/>
</dbReference>
<reference evidence="13 15" key="1">
    <citation type="journal article" date="2018" name="Nat. Biotechnol.">
        <title>A standardized bacterial taxonomy based on genome phylogeny substantially revises the tree of life.</title>
        <authorList>
            <person name="Parks D.H."/>
            <person name="Chuvochina M."/>
            <person name="Waite D.W."/>
            <person name="Rinke C."/>
            <person name="Skarshewski A."/>
            <person name="Chaumeil P.A."/>
            <person name="Hugenholtz P."/>
        </authorList>
    </citation>
    <scope>NUCLEOTIDE SEQUENCE [LARGE SCALE GENOMIC DNA]</scope>
    <source>
        <strain evidence="13">UBA12544</strain>
    </source>
</reference>
<keyword evidence="10" id="KW-1133">Transmembrane helix</keyword>
<dbReference type="InterPro" id="IPR000719">
    <property type="entry name" value="Prot_kinase_dom"/>
</dbReference>
<dbReference type="Gene3D" id="3.30.200.20">
    <property type="entry name" value="Phosphorylase Kinase, domain 1"/>
    <property type="match status" value="1"/>
</dbReference>
<dbReference type="OMA" id="MTQSQGV"/>
<feature type="domain" description="Protein kinase" evidence="11">
    <location>
        <begin position="10"/>
        <end position="271"/>
    </location>
</feature>
<dbReference type="SMR" id="A0A124FCW3"/>
<feature type="domain" description="PASTA" evidence="12">
    <location>
        <begin position="411"/>
        <end position="477"/>
    </location>
</feature>
<comment type="catalytic activity">
    <reaction evidence="7">
        <text>L-threonyl-[protein] + ATP = O-phospho-L-threonyl-[protein] + ADP + H(+)</text>
        <dbReference type="Rhea" id="RHEA:46608"/>
        <dbReference type="Rhea" id="RHEA-COMP:11060"/>
        <dbReference type="Rhea" id="RHEA-COMP:11605"/>
        <dbReference type="ChEBI" id="CHEBI:15378"/>
        <dbReference type="ChEBI" id="CHEBI:30013"/>
        <dbReference type="ChEBI" id="CHEBI:30616"/>
        <dbReference type="ChEBI" id="CHEBI:61977"/>
        <dbReference type="ChEBI" id="CHEBI:456216"/>
        <dbReference type="EC" id="2.7.11.1"/>
    </reaction>
</comment>
<gene>
    <name evidence="13" type="primary">pknB</name>
    <name evidence="13" type="ORF">DEA61_06585</name>
    <name evidence="14" type="ORF">EV203_105118</name>
</gene>
<dbReference type="FunFam" id="1.10.510.10:FF:000021">
    <property type="entry name" value="Serine/threonine protein kinase"/>
    <property type="match status" value="1"/>
</dbReference>
<dbReference type="EC" id="2.7.11.1" evidence="1"/>
<evidence type="ECO:0000256" key="10">
    <source>
        <dbReference type="SAM" id="Phobius"/>
    </source>
</evidence>
<feature type="domain" description="PASTA" evidence="12">
    <location>
        <begin position="478"/>
        <end position="545"/>
    </location>
</feature>
<keyword evidence="2 13" id="KW-0723">Serine/threonine-protein kinase</keyword>
<name>A0A124FCW3_9THEO</name>
<dbReference type="SUPFAM" id="SSF54184">
    <property type="entry name" value="Penicillin-binding protein 2x (pbp-2x), c-terminal domain"/>
    <property type="match status" value="2"/>
</dbReference>
<dbReference type="PROSITE" id="PS00107">
    <property type="entry name" value="PROTEIN_KINASE_ATP"/>
    <property type="match status" value="1"/>
</dbReference>
<evidence type="ECO:0000313" key="15">
    <source>
        <dbReference type="Proteomes" id="UP000264445"/>
    </source>
</evidence>
<keyword evidence="3" id="KW-0808">Transferase</keyword>
<evidence type="ECO:0000259" key="11">
    <source>
        <dbReference type="PROSITE" id="PS50011"/>
    </source>
</evidence>
<sequence length="625" mass="69850">MIGRMLGNRYEILEKIGEGGMAKVYKAKCHLLNRIVAIKILRPEFAADENFVKKFKRESQAAASLSHPNIVGIYDVGQEGDIYYIVMEYVKGRTLKELIRENGGPLEVKRAVEIASQVCRALDHAHKNKIIHRDIKPQNILVTDEDVVKVTDFGIARAANGATITYTGDVIGTAYYFSPEQAKGSIVDERTDIYSLGIVLFEMLTGKVPFEGDSPISVALKHIQEDILPPSRLNEKVPEELDKIVLKATQKDPNLRYQTASEFLKDLDTFLKNPKDLKFEEKDFEKTKVMPSREAEELKRAALKREREKKRKEIRKKVGIVLLVLLLLASLSYGTVYVLNNFFKVNDVVVPNVVGLSLSQASKVLSEHNLKMEISEERYSDKPENTILEQDPPQGALVKPGTTVYVVISKGRQMVIVPNVIGRDYLEAKNVLENAGLKVNIIENYNEQYQKGYVFDQNPRYGVQVEYGTTIDVYVSKGPKPSIVPNVVNMNLDEAKASLESAGLTLGKVIYKEADNVPENTVLEQSVPPDTEVQKGSPIDLIVSKLPQNSLQQQTKNVIINLPNKDGPMKVEVYVIQDGQKNLVYSGEHTSSDSPLTVPVTAHKGKAVIEVDIDGQVYSRVEARF</sequence>
<keyword evidence="10" id="KW-0812">Transmembrane</keyword>
<dbReference type="GO" id="GO:0004674">
    <property type="term" value="F:protein serine/threonine kinase activity"/>
    <property type="evidence" value="ECO:0007669"/>
    <property type="project" value="UniProtKB-KW"/>
</dbReference>
<feature type="binding site" evidence="9">
    <location>
        <position position="39"/>
    </location>
    <ligand>
        <name>ATP</name>
        <dbReference type="ChEBI" id="CHEBI:30616"/>
    </ligand>
</feature>
<evidence type="ECO:0000256" key="8">
    <source>
        <dbReference type="ARBA" id="ARBA00048679"/>
    </source>
</evidence>
<dbReference type="Gene3D" id="1.10.510.10">
    <property type="entry name" value="Transferase(Phosphotransferase) domain 1"/>
    <property type="match status" value="1"/>
</dbReference>
<dbReference type="Proteomes" id="UP000294886">
    <property type="component" value="Unassembled WGS sequence"/>
</dbReference>
<evidence type="ECO:0000313" key="14">
    <source>
        <dbReference type="EMBL" id="TCO67856.1"/>
    </source>
</evidence>
<dbReference type="FunFam" id="3.30.200.20:FF:000035">
    <property type="entry name" value="Serine/threonine protein kinase Stk1"/>
    <property type="match status" value="1"/>
</dbReference>
<dbReference type="Pfam" id="PF00069">
    <property type="entry name" value="Pkinase"/>
    <property type="match status" value="1"/>
</dbReference>
<dbReference type="InterPro" id="IPR005543">
    <property type="entry name" value="PASTA_dom"/>
</dbReference>
<evidence type="ECO:0000256" key="6">
    <source>
        <dbReference type="ARBA" id="ARBA00022840"/>
    </source>
</evidence>
<dbReference type="PROSITE" id="PS51178">
    <property type="entry name" value="PASTA"/>
    <property type="match status" value="3"/>
</dbReference>
<comment type="caution">
    <text evidence="13">The sequence shown here is derived from an EMBL/GenBank/DDBJ whole genome shotgun (WGS) entry which is preliminary data.</text>
</comment>
<dbReference type="SUPFAM" id="SSF56112">
    <property type="entry name" value="Protein kinase-like (PK-like)"/>
    <property type="match status" value="1"/>
</dbReference>
<dbReference type="GO" id="GO:0005524">
    <property type="term" value="F:ATP binding"/>
    <property type="evidence" value="ECO:0007669"/>
    <property type="project" value="UniProtKB-UniRule"/>
</dbReference>
<keyword evidence="10" id="KW-0472">Membrane</keyword>
<dbReference type="RefSeq" id="WP_009611132.1">
    <property type="nucleotide sequence ID" value="NZ_DOLB01000096.1"/>
</dbReference>
<evidence type="ECO:0000256" key="1">
    <source>
        <dbReference type="ARBA" id="ARBA00012513"/>
    </source>
</evidence>
<evidence type="ECO:0000259" key="12">
    <source>
        <dbReference type="PROSITE" id="PS51178"/>
    </source>
</evidence>
<dbReference type="Pfam" id="PF03793">
    <property type="entry name" value="PASTA"/>
    <property type="match status" value="3"/>
</dbReference>
<evidence type="ECO:0000256" key="3">
    <source>
        <dbReference type="ARBA" id="ARBA00022679"/>
    </source>
</evidence>
<keyword evidence="5 13" id="KW-0418">Kinase</keyword>
<evidence type="ECO:0000256" key="9">
    <source>
        <dbReference type="PROSITE-ProRule" id="PRU10141"/>
    </source>
</evidence>
<dbReference type="Gene3D" id="3.30.10.20">
    <property type="match status" value="3"/>
</dbReference>
<dbReference type="SMART" id="SM00220">
    <property type="entry name" value="S_TKc"/>
    <property type="match status" value="1"/>
</dbReference>
<dbReference type="PANTHER" id="PTHR43289">
    <property type="entry name" value="MITOGEN-ACTIVATED PROTEIN KINASE KINASE KINASE 20-RELATED"/>
    <property type="match status" value="1"/>
</dbReference>
<dbReference type="InterPro" id="IPR011009">
    <property type="entry name" value="Kinase-like_dom_sf"/>
</dbReference>
<dbReference type="PROSITE" id="PS00108">
    <property type="entry name" value="PROTEIN_KINASE_ST"/>
    <property type="match status" value="1"/>
</dbReference>
<keyword evidence="4 9" id="KW-0547">Nucleotide-binding</keyword>
<dbReference type="NCBIfam" id="NF033483">
    <property type="entry name" value="PknB_PASTA_kin"/>
    <property type="match status" value="1"/>
</dbReference>
<organism evidence="13 15">
    <name type="scientific">Caldanaerobacter subterraneus</name>
    <dbReference type="NCBI Taxonomy" id="911092"/>
    <lineage>
        <taxon>Bacteria</taxon>
        <taxon>Bacillati</taxon>
        <taxon>Bacillota</taxon>
        <taxon>Clostridia</taxon>
        <taxon>Thermoanaerobacterales</taxon>
        <taxon>Thermoanaerobacteraceae</taxon>
        <taxon>Caldanaerobacter</taxon>
    </lineage>
</organism>
<feature type="domain" description="PASTA" evidence="12">
    <location>
        <begin position="344"/>
        <end position="410"/>
    </location>
</feature>
<dbReference type="PROSITE" id="PS50011">
    <property type="entry name" value="PROTEIN_KINASE_DOM"/>
    <property type="match status" value="1"/>
</dbReference>
<proteinExistence type="predicted"/>
<comment type="catalytic activity">
    <reaction evidence="8">
        <text>L-seryl-[protein] + ATP = O-phospho-L-seryl-[protein] + ADP + H(+)</text>
        <dbReference type="Rhea" id="RHEA:17989"/>
        <dbReference type="Rhea" id="RHEA-COMP:9863"/>
        <dbReference type="Rhea" id="RHEA-COMP:11604"/>
        <dbReference type="ChEBI" id="CHEBI:15378"/>
        <dbReference type="ChEBI" id="CHEBI:29999"/>
        <dbReference type="ChEBI" id="CHEBI:30616"/>
        <dbReference type="ChEBI" id="CHEBI:83421"/>
        <dbReference type="ChEBI" id="CHEBI:456216"/>
        <dbReference type="EC" id="2.7.11.1"/>
    </reaction>
</comment>
<evidence type="ECO:0000256" key="7">
    <source>
        <dbReference type="ARBA" id="ARBA00047899"/>
    </source>
</evidence>
<dbReference type="AlphaFoldDB" id="A0A124FCW3"/>
<dbReference type="InterPro" id="IPR017441">
    <property type="entry name" value="Protein_kinase_ATP_BS"/>
</dbReference>
<reference evidence="14 16" key="2">
    <citation type="submission" date="2019-03" db="EMBL/GenBank/DDBJ databases">
        <title>Genomic Encyclopedia of Type Strains, Phase IV (KMG-IV): sequencing the most valuable type-strain genomes for metagenomic binning, comparative biology and taxonomic classification.</title>
        <authorList>
            <person name="Goeker M."/>
        </authorList>
    </citation>
    <scope>NUCLEOTIDE SEQUENCE [LARGE SCALE GENOMIC DNA]</scope>
    <source>
        <strain evidence="14 16">DSM 13054</strain>
    </source>
</reference>
<feature type="transmembrane region" description="Helical" evidence="10">
    <location>
        <begin position="318"/>
        <end position="339"/>
    </location>
</feature>
<dbReference type="CDD" id="cd06577">
    <property type="entry name" value="PASTA_pknB"/>
    <property type="match status" value="3"/>
</dbReference>
<protein>
    <recommendedName>
        <fullName evidence="1">non-specific serine/threonine protein kinase</fullName>
        <ecNumber evidence="1">2.7.11.1</ecNumber>
    </recommendedName>
</protein>
<dbReference type="EMBL" id="DOLB01000096">
    <property type="protein sequence ID" value="HBT49480.1"/>
    <property type="molecule type" value="Genomic_DNA"/>
</dbReference>
<dbReference type="EMBL" id="SLWU01000005">
    <property type="protein sequence ID" value="TCO67856.1"/>
    <property type="molecule type" value="Genomic_DNA"/>
</dbReference>
<dbReference type="SMART" id="SM00740">
    <property type="entry name" value="PASTA"/>
    <property type="match status" value="3"/>
</dbReference>
<evidence type="ECO:0000256" key="4">
    <source>
        <dbReference type="ARBA" id="ARBA00022741"/>
    </source>
</evidence>
<evidence type="ECO:0000313" key="16">
    <source>
        <dbReference type="Proteomes" id="UP000294886"/>
    </source>
</evidence>
<evidence type="ECO:0000256" key="2">
    <source>
        <dbReference type="ARBA" id="ARBA00022527"/>
    </source>
</evidence>
<accession>A0A124FCW3</accession>
<evidence type="ECO:0000313" key="13">
    <source>
        <dbReference type="EMBL" id="HBT49480.1"/>
    </source>
</evidence>
<dbReference type="CDD" id="cd14014">
    <property type="entry name" value="STKc_PknB_like"/>
    <property type="match status" value="1"/>
</dbReference>
<keyword evidence="6 9" id="KW-0067">ATP-binding</keyword>
<evidence type="ECO:0000256" key="5">
    <source>
        <dbReference type="ARBA" id="ARBA00022777"/>
    </source>
</evidence>
<dbReference type="PANTHER" id="PTHR43289:SF34">
    <property type="entry name" value="SERINE_THREONINE-PROTEIN KINASE YBDM-RELATED"/>
    <property type="match status" value="1"/>
</dbReference>